<name>A0A4Y7TCR9_COPMI</name>
<accession>A0A4Y7TCR9</accession>
<organism evidence="1 2">
    <name type="scientific">Coprinellus micaceus</name>
    <name type="common">Glistening ink-cap mushroom</name>
    <name type="synonym">Coprinus micaceus</name>
    <dbReference type="NCBI Taxonomy" id="71717"/>
    <lineage>
        <taxon>Eukaryota</taxon>
        <taxon>Fungi</taxon>
        <taxon>Dikarya</taxon>
        <taxon>Basidiomycota</taxon>
        <taxon>Agaricomycotina</taxon>
        <taxon>Agaricomycetes</taxon>
        <taxon>Agaricomycetidae</taxon>
        <taxon>Agaricales</taxon>
        <taxon>Agaricineae</taxon>
        <taxon>Psathyrellaceae</taxon>
        <taxon>Coprinellus</taxon>
    </lineage>
</organism>
<evidence type="ECO:0000313" key="1">
    <source>
        <dbReference type="EMBL" id="TEB31362.1"/>
    </source>
</evidence>
<dbReference type="Proteomes" id="UP000298030">
    <property type="component" value="Unassembled WGS sequence"/>
</dbReference>
<dbReference type="AlphaFoldDB" id="A0A4Y7TCR9"/>
<sequence length="176" mass="19506">MLSEHLIQALQGPSHRKLHYQKRSYNSFGTVLWSTYRSGYSPSGFSGIRRFPRLPHGSIRAAGRRHPQGGCIGLVSTNMEGAHVVDTVKRPSERPKYYFSFAAVPTFPHGKLPPTPHRTPPFREGPGAPDVRPSVTYVGPPFLAAAHRSARPKGLELNRRMVARRSDSAKVLDSNV</sequence>
<protein>
    <submittedName>
        <fullName evidence="1">Uncharacterized protein</fullName>
    </submittedName>
</protein>
<proteinExistence type="predicted"/>
<keyword evidence="2" id="KW-1185">Reference proteome</keyword>
<dbReference type="EMBL" id="QPFP01000019">
    <property type="protein sequence ID" value="TEB31362.1"/>
    <property type="molecule type" value="Genomic_DNA"/>
</dbReference>
<reference evidence="1 2" key="1">
    <citation type="journal article" date="2019" name="Nat. Ecol. Evol.">
        <title>Megaphylogeny resolves global patterns of mushroom evolution.</title>
        <authorList>
            <person name="Varga T."/>
            <person name="Krizsan K."/>
            <person name="Foldi C."/>
            <person name="Dima B."/>
            <person name="Sanchez-Garcia M."/>
            <person name="Sanchez-Ramirez S."/>
            <person name="Szollosi G.J."/>
            <person name="Szarkandi J.G."/>
            <person name="Papp V."/>
            <person name="Albert L."/>
            <person name="Andreopoulos W."/>
            <person name="Angelini C."/>
            <person name="Antonin V."/>
            <person name="Barry K.W."/>
            <person name="Bougher N.L."/>
            <person name="Buchanan P."/>
            <person name="Buyck B."/>
            <person name="Bense V."/>
            <person name="Catcheside P."/>
            <person name="Chovatia M."/>
            <person name="Cooper J."/>
            <person name="Damon W."/>
            <person name="Desjardin D."/>
            <person name="Finy P."/>
            <person name="Geml J."/>
            <person name="Haridas S."/>
            <person name="Hughes K."/>
            <person name="Justo A."/>
            <person name="Karasinski D."/>
            <person name="Kautmanova I."/>
            <person name="Kiss B."/>
            <person name="Kocsube S."/>
            <person name="Kotiranta H."/>
            <person name="LaButti K.M."/>
            <person name="Lechner B.E."/>
            <person name="Liimatainen K."/>
            <person name="Lipzen A."/>
            <person name="Lukacs Z."/>
            <person name="Mihaltcheva S."/>
            <person name="Morgado L.N."/>
            <person name="Niskanen T."/>
            <person name="Noordeloos M.E."/>
            <person name="Ohm R.A."/>
            <person name="Ortiz-Santana B."/>
            <person name="Ovrebo C."/>
            <person name="Racz N."/>
            <person name="Riley R."/>
            <person name="Savchenko A."/>
            <person name="Shiryaev A."/>
            <person name="Soop K."/>
            <person name="Spirin V."/>
            <person name="Szebenyi C."/>
            <person name="Tomsovsky M."/>
            <person name="Tulloss R.E."/>
            <person name="Uehling J."/>
            <person name="Grigoriev I.V."/>
            <person name="Vagvolgyi C."/>
            <person name="Papp T."/>
            <person name="Martin F.M."/>
            <person name="Miettinen O."/>
            <person name="Hibbett D.S."/>
            <person name="Nagy L.G."/>
        </authorList>
    </citation>
    <scope>NUCLEOTIDE SEQUENCE [LARGE SCALE GENOMIC DNA]</scope>
    <source>
        <strain evidence="1 2">FP101781</strain>
    </source>
</reference>
<gene>
    <name evidence="1" type="ORF">FA13DRAFT_363142</name>
</gene>
<evidence type="ECO:0000313" key="2">
    <source>
        <dbReference type="Proteomes" id="UP000298030"/>
    </source>
</evidence>
<comment type="caution">
    <text evidence="1">The sequence shown here is derived from an EMBL/GenBank/DDBJ whole genome shotgun (WGS) entry which is preliminary data.</text>
</comment>